<name>A0A0E9RI67_ANGAN</name>
<evidence type="ECO:0000313" key="1">
    <source>
        <dbReference type="EMBL" id="JAH28033.1"/>
    </source>
</evidence>
<accession>A0A0E9RI67</accession>
<organism evidence="1">
    <name type="scientific">Anguilla anguilla</name>
    <name type="common">European freshwater eel</name>
    <name type="synonym">Muraena anguilla</name>
    <dbReference type="NCBI Taxonomy" id="7936"/>
    <lineage>
        <taxon>Eukaryota</taxon>
        <taxon>Metazoa</taxon>
        <taxon>Chordata</taxon>
        <taxon>Craniata</taxon>
        <taxon>Vertebrata</taxon>
        <taxon>Euteleostomi</taxon>
        <taxon>Actinopterygii</taxon>
        <taxon>Neopterygii</taxon>
        <taxon>Teleostei</taxon>
        <taxon>Anguilliformes</taxon>
        <taxon>Anguillidae</taxon>
        <taxon>Anguilla</taxon>
    </lineage>
</organism>
<proteinExistence type="predicted"/>
<reference evidence="1" key="2">
    <citation type="journal article" date="2015" name="Fish Shellfish Immunol.">
        <title>Early steps in the European eel (Anguilla anguilla)-Vibrio vulnificus interaction in the gills: Role of the RtxA13 toxin.</title>
        <authorList>
            <person name="Callol A."/>
            <person name="Pajuelo D."/>
            <person name="Ebbesson L."/>
            <person name="Teles M."/>
            <person name="MacKenzie S."/>
            <person name="Amaro C."/>
        </authorList>
    </citation>
    <scope>NUCLEOTIDE SEQUENCE</scope>
</reference>
<reference evidence="1" key="1">
    <citation type="submission" date="2014-11" db="EMBL/GenBank/DDBJ databases">
        <authorList>
            <person name="Amaro Gonzalez C."/>
        </authorList>
    </citation>
    <scope>NUCLEOTIDE SEQUENCE</scope>
</reference>
<protein>
    <submittedName>
        <fullName evidence="1">Uncharacterized protein</fullName>
    </submittedName>
</protein>
<dbReference type="EMBL" id="GBXM01080544">
    <property type="protein sequence ID" value="JAH28033.1"/>
    <property type="molecule type" value="Transcribed_RNA"/>
</dbReference>
<dbReference type="AlphaFoldDB" id="A0A0E9RI67"/>
<sequence length="62" mass="7051">MSLRLNRYISVSLSFPFLPTLTFLIHLSSHNTEVPPHLRHSGPCLSCFHSYKGGEEEENCGY</sequence>